<dbReference type="AlphaFoldDB" id="K5CRI1"/>
<sequence length="338" mass="39096">MKSVLYIGINSYGSTSKMRADKMRKILGDWEMDLIDTDIPYNKMGHIYRSLAFRYKVGPAVWTVNKYVLDNLLNKQYDLIWVDKGIFITKKTTEVLRRRAKTLVHYTPDPAFTFHKSKHFYASMPLYDYMITTKSYEMGDFVCMMGDKDKVIYCTQGFDKDIHRPLISWEKKSGVAFIGHHETEREVPIIALLKAGVQVILAGGKWDNFVRSHNCDNLNYLGGPVEGEAYVKALSSCLFAWGAVSKWIPEKHTTRTFEIPACKTALLTERNKELESFFSDDEVIFYESIDDLINKVKYYNCHRDELKILIEKGYAKVQQGGYDFDSIMRKLLNAVITK</sequence>
<gene>
    <name evidence="2" type="ORF">HMPREF1057_01256</name>
</gene>
<reference evidence="2 3" key="1">
    <citation type="submission" date="2012-02" db="EMBL/GenBank/DDBJ databases">
        <title>The Genome Sequence of Bacteroides finegoldii CL09T03C10.</title>
        <authorList>
            <consortium name="The Broad Institute Genome Sequencing Platform"/>
            <person name="Earl A."/>
            <person name="Ward D."/>
            <person name="Feldgarden M."/>
            <person name="Gevers D."/>
            <person name="Zitomersky N.L."/>
            <person name="Coyne M.J."/>
            <person name="Comstock L.E."/>
            <person name="Young S.K."/>
            <person name="Zeng Q."/>
            <person name="Gargeya S."/>
            <person name="Fitzgerald M."/>
            <person name="Haas B."/>
            <person name="Abouelleil A."/>
            <person name="Alvarado L."/>
            <person name="Arachchi H.M."/>
            <person name="Berlin A."/>
            <person name="Chapman S.B."/>
            <person name="Gearin G."/>
            <person name="Goldberg J."/>
            <person name="Griggs A."/>
            <person name="Gujja S."/>
            <person name="Hansen M."/>
            <person name="Heiman D."/>
            <person name="Howarth C."/>
            <person name="Larimer J."/>
            <person name="Lui A."/>
            <person name="MacDonald P.J.P."/>
            <person name="McCowen C."/>
            <person name="Montmayeur A."/>
            <person name="Murphy C."/>
            <person name="Neiman D."/>
            <person name="Pearson M."/>
            <person name="Priest M."/>
            <person name="Roberts A."/>
            <person name="Saif S."/>
            <person name="Shea T."/>
            <person name="Sisk P."/>
            <person name="Stolte C."/>
            <person name="Sykes S."/>
            <person name="Wortman J."/>
            <person name="Nusbaum C."/>
            <person name="Birren B."/>
        </authorList>
    </citation>
    <scope>NUCLEOTIDE SEQUENCE [LARGE SCALE GENOMIC DNA]</scope>
    <source>
        <strain evidence="2 3">CL09T03C10</strain>
    </source>
</reference>
<dbReference type="InterPro" id="IPR055259">
    <property type="entry name" value="YkvP/CgeB_Glyco_trans-like"/>
</dbReference>
<dbReference type="Pfam" id="PF13524">
    <property type="entry name" value="Glyco_trans_1_2"/>
    <property type="match status" value="1"/>
</dbReference>
<evidence type="ECO:0000313" key="3">
    <source>
        <dbReference type="Proteomes" id="UP000007995"/>
    </source>
</evidence>
<comment type="caution">
    <text evidence="2">The sequence shown here is derived from an EMBL/GenBank/DDBJ whole genome shotgun (WGS) entry which is preliminary data.</text>
</comment>
<name>K5CRI1_9BACE</name>
<proteinExistence type="predicted"/>
<dbReference type="OrthoDB" id="110463at2"/>
<organism evidence="2 3">
    <name type="scientific">Bacteroides finegoldii CL09T03C10</name>
    <dbReference type="NCBI Taxonomy" id="997888"/>
    <lineage>
        <taxon>Bacteria</taxon>
        <taxon>Pseudomonadati</taxon>
        <taxon>Bacteroidota</taxon>
        <taxon>Bacteroidia</taxon>
        <taxon>Bacteroidales</taxon>
        <taxon>Bacteroidaceae</taxon>
        <taxon>Bacteroides</taxon>
    </lineage>
</organism>
<accession>K5CRI1</accession>
<evidence type="ECO:0000313" key="2">
    <source>
        <dbReference type="EMBL" id="EKJ92421.1"/>
    </source>
</evidence>
<dbReference type="EMBL" id="AGXW01000002">
    <property type="protein sequence ID" value="EKJ92421.1"/>
    <property type="molecule type" value="Genomic_DNA"/>
</dbReference>
<evidence type="ECO:0000259" key="1">
    <source>
        <dbReference type="Pfam" id="PF13524"/>
    </source>
</evidence>
<feature type="domain" description="Spore protein YkvP/CgeB glycosyl transferase-like" evidence="1">
    <location>
        <begin position="194"/>
        <end position="332"/>
    </location>
</feature>
<dbReference type="Proteomes" id="UP000007995">
    <property type="component" value="Unassembled WGS sequence"/>
</dbReference>
<dbReference type="HOGENOM" id="CLU_067339_0_0_10"/>
<protein>
    <recommendedName>
        <fullName evidence="1">Spore protein YkvP/CgeB glycosyl transferase-like domain-containing protein</fullName>
    </recommendedName>
</protein>